<comment type="caution">
    <text evidence="2">The sequence shown here is derived from an EMBL/GenBank/DDBJ whole genome shotgun (WGS) entry which is preliminary data.</text>
</comment>
<evidence type="ECO:0000313" key="2">
    <source>
        <dbReference type="EMBL" id="MFD1329021.1"/>
    </source>
</evidence>
<sequence>MSRNFTDETSKFGAGKEDFDLGAFLPYRLNRAAEMVSQRFAAQYKARYDMTRPEWRALAALGSCGRMTATEIGANSTMHKTKVSRAVKALEDRRWLKRTLDEDDRRVEHLELTAQGARIYRDMVEMARVYERELVAMLGAGGLKQLEAGLGAVECAMSPSRSERGRGGTSN</sequence>
<gene>
    <name evidence="2" type="ORF">ACFQ33_14095</name>
</gene>
<dbReference type="Gene3D" id="1.10.10.10">
    <property type="entry name" value="Winged helix-like DNA-binding domain superfamily/Winged helix DNA-binding domain"/>
    <property type="match status" value="1"/>
</dbReference>
<dbReference type="PANTHER" id="PTHR33164">
    <property type="entry name" value="TRANSCRIPTIONAL REGULATOR, MARR FAMILY"/>
    <property type="match status" value="1"/>
</dbReference>
<dbReference type="InterPro" id="IPR000835">
    <property type="entry name" value="HTH_MarR-typ"/>
</dbReference>
<dbReference type="EMBL" id="JBHTNF010000008">
    <property type="protein sequence ID" value="MFD1329021.1"/>
    <property type="molecule type" value="Genomic_DNA"/>
</dbReference>
<dbReference type="RefSeq" id="WP_374836048.1">
    <property type="nucleotide sequence ID" value="NZ_JBHEEW010000002.1"/>
</dbReference>
<dbReference type="Proteomes" id="UP001597173">
    <property type="component" value="Unassembled WGS sequence"/>
</dbReference>
<dbReference type="InterPro" id="IPR036390">
    <property type="entry name" value="WH_DNA-bd_sf"/>
</dbReference>
<accession>A0ABW3YYH9</accession>
<name>A0ABW3YYH9_MYCRA</name>
<keyword evidence="3" id="KW-1185">Reference proteome</keyword>
<organism evidence="2 3">
    <name type="scientific">Mycoplana ramosa</name>
    <name type="common">Mycoplana bullata</name>
    <dbReference type="NCBI Taxonomy" id="40837"/>
    <lineage>
        <taxon>Bacteria</taxon>
        <taxon>Pseudomonadati</taxon>
        <taxon>Pseudomonadota</taxon>
        <taxon>Alphaproteobacteria</taxon>
        <taxon>Hyphomicrobiales</taxon>
        <taxon>Rhizobiaceae</taxon>
        <taxon>Mycoplana</taxon>
    </lineage>
</organism>
<dbReference type="SMART" id="SM00347">
    <property type="entry name" value="HTH_MARR"/>
    <property type="match status" value="1"/>
</dbReference>
<feature type="domain" description="HTH marR-type" evidence="1">
    <location>
        <begin position="22"/>
        <end position="155"/>
    </location>
</feature>
<dbReference type="PROSITE" id="PS50995">
    <property type="entry name" value="HTH_MARR_2"/>
    <property type="match status" value="1"/>
</dbReference>
<dbReference type="InterPro" id="IPR036388">
    <property type="entry name" value="WH-like_DNA-bd_sf"/>
</dbReference>
<evidence type="ECO:0000259" key="1">
    <source>
        <dbReference type="PROSITE" id="PS50995"/>
    </source>
</evidence>
<reference evidence="3" key="1">
    <citation type="journal article" date="2019" name="Int. J. Syst. Evol. Microbiol.">
        <title>The Global Catalogue of Microorganisms (GCM) 10K type strain sequencing project: providing services to taxonomists for standard genome sequencing and annotation.</title>
        <authorList>
            <consortium name="The Broad Institute Genomics Platform"/>
            <consortium name="The Broad Institute Genome Sequencing Center for Infectious Disease"/>
            <person name="Wu L."/>
            <person name="Ma J."/>
        </authorList>
    </citation>
    <scope>NUCLEOTIDE SEQUENCE [LARGE SCALE GENOMIC DNA]</scope>
    <source>
        <strain evidence="3">CCUG 55609</strain>
    </source>
</reference>
<dbReference type="PRINTS" id="PR00598">
    <property type="entry name" value="HTHMARR"/>
</dbReference>
<dbReference type="InterPro" id="IPR039422">
    <property type="entry name" value="MarR/SlyA-like"/>
</dbReference>
<proteinExistence type="predicted"/>
<dbReference type="Pfam" id="PF12802">
    <property type="entry name" value="MarR_2"/>
    <property type="match status" value="1"/>
</dbReference>
<evidence type="ECO:0000313" key="3">
    <source>
        <dbReference type="Proteomes" id="UP001597173"/>
    </source>
</evidence>
<protein>
    <submittedName>
        <fullName evidence="2">MarR family winged helix-turn-helix transcriptional regulator</fullName>
    </submittedName>
</protein>
<dbReference type="SUPFAM" id="SSF46785">
    <property type="entry name" value="Winged helix' DNA-binding domain"/>
    <property type="match status" value="1"/>
</dbReference>
<dbReference type="PANTHER" id="PTHR33164:SF57">
    <property type="entry name" value="MARR-FAMILY TRANSCRIPTIONAL REGULATOR"/>
    <property type="match status" value="1"/>
</dbReference>